<dbReference type="Proteomes" id="UP001524586">
    <property type="component" value="Unassembled WGS sequence"/>
</dbReference>
<evidence type="ECO:0000313" key="2">
    <source>
        <dbReference type="Proteomes" id="UP001524586"/>
    </source>
</evidence>
<reference evidence="1 2" key="1">
    <citation type="submission" date="2022-07" db="EMBL/GenBank/DDBJ databases">
        <title>Methylomonas rivi sp. nov., Methylomonas rosea sp. nov., Methylomonas aureus sp. nov. and Methylomonas subterranea sp. nov., four novel methanotrophs isolated from a freshwater creek and the deep terrestrial subsurface.</title>
        <authorList>
            <person name="Abin C."/>
            <person name="Sankaranarayanan K."/>
            <person name="Garner C."/>
            <person name="Sindelar R."/>
            <person name="Kotary K."/>
            <person name="Garner R."/>
            <person name="Barclay S."/>
            <person name="Lawson P."/>
            <person name="Krumholz L."/>
        </authorList>
    </citation>
    <scope>NUCLEOTIDE SEQUENCE [LARGE SCALE GENOMIC DNA]</scope>
    <source>
        <strain evidence="1 2">WSC-6</strain>
    </source>
</reference>
<organism evidence="1 2">
    <name type="scientific">Methylomonas rivi</name>
    <dbReference type="NCBI Taxonomy" id="2952226"/>
    <lineage>
        <taxon>Bacteria</taxon>
        <taxon>Pseudomonadati</taxon>
        <taxon>Pseudomonadota</taxon>
        <taxon>Gammaproteobacteria</taxon>
        <taxon>Methylococcales</taxon>
        <taxon>Methylococcaceae</taxon>
        <taxon>Methylomonas</taxon>
    </lineage>
</organism>
<dbReference type="Gene3D" id="3.30.70.1210">
    <property type="entry name" value="Crispr-associated protein, domain 2"/>
    <property type="match status" value="1"/>
</dbReference>
<name>A0ABT1U761_9GAMM</name>
<keyword evidence="2" id="KW-1185">Reference proteome</keyword>
<accession>A0ABT1U761</accession>
<proteinExistence type="predicted"/>
<dbReference type="EMBL" id="JANIBK010000063">
    <property type="protein sequence ID" value="MCQ8129244.1"/>
    <property type="molecule type" value="Genomic_DNA"/>
</dbReference>
<gene>
    <name evidence="1" type="ORF">NP596_12345</name>
</gene>
<dbReference type="SUPFAM" id="SSF117987">
    <property type="entry name" value="CRISPR-associated protein"/>
    <property type="match status" value="1"/>
</dbReference>
<comment type="caution">
    <text evidence="1">The sequence shown here is derived from an EMBL/GenBank/DDBJ whole genome shotgun (WGS) entry which is preliminary data.</text>
</comment>
<evidence type="ECO:0000313" key="1">
    <source>
        <dbReference type="EMBL" id="MCQ8129244.1"/>
    </source>
</evidence>
<protein>
    <submittedName>
        <fullName evidence="1">Uncharacterized protein</fullName>
    </submittedName>
</protein>
<sequence length="58" mass="6356">MPFKPFIHPADASAYWAKVAKIPVSALSTSPVTFHKIQNKGLDRAKAFGCGLLMVKRI</sequence>
<dbReference type="RefSeq" id="WP_256615665.1">
    <property type="nucleotide sequence ID" value="NZ_JANIBK010000063.1"/>
</dbReference>